<keyword evidence="1 3" id="KW-0396">Initiation factor</keyword>
<name>A0A8J6H5N5_TENMO</name>
<dbReference type="SUPFAM" id="SSF55909">
    <property type="entry name" value="Pentein"/>
    <property type="match status" value="1"/>
</dbReference>
<evidence type="ECO:0000313" key="6">
    <source>
        <dbReference type="EMBL" id="KAH0807725.1"/>
    </source>
</evidence>
<evidence type="ECO:0000256" key="1">
    <source>
        <dbReference type="ARBA" id="ARBA00022540"/>
    </source>
</evidence>
<evidence type="ECO:0000256" key="4">
    <source>
        <dbReference type="SAM" id="SignalP"/>
    </source>
</evidence>
<comment type="subcellular location">
    <subcellularLocation>
        <location evidence="3">Cytoplasm</location>
    </subcellularLocation>
    <subcellularLocation>
        <location evidence="3">Nucleus</location>
        <location evidence="3">Nucleolus</location>
    </subcellularLocation>
    <text evidence="3">Shuttles between cytoplasm and nucleus/nucleolus.</text>
</comment>
<evidence type="ECO:0000256" key="2">
    <source>
        <dbReference type="ARBA" id="ARBA00022917"/>
    </source>
</evidence>
<dbReference type="GO" id="GO:0003743">
    <property type="term" value="F:translation initiation factor activity"/>
    <property type="evidence" value="ECO:0007669"/>
    <property type="project" value="UniProtKB-UniRule"/>
</dbReference>
<dbReference type="GO" id="GO:0005737">
    <property type="term" value="C:cytoplasm"/>
    <property type="evidence" value="ECO:0007669"/>
    <property type="project" value="UniProtKB-SubCell"/>
</dbReference>
<dbReference type="InterPro" id="IPR002769">
    <property type="entry name" value="eIF6"/>
</dbReference>
<dbReference type="Gene3D" id="3.75.10.10">
    <property type="entry name" value="L-arginine/glycine Amidinotransferase, Chain A"/>
    <property type="match status" value="1"/>
</dbReference>
<accession>A0A8J6H5N5</accession>
<evidence type="ECO:0000256" key="3">
    <source>
        <dbReference type="HAMAP-Rule" id="MF_03132"/>
    </source>
</evidence>
<organism evidence="5 7">
    <name type="scientific">Tenebrio molitor</name>
    <name type="common">Yellow mealworm beetle</name>
    <dbReference type="NCBI Taxonomy" id="7067"/>
    <lineage>
        <taxon>Eukaryota</taxon>
        <taxon>Metazoa</taxon>
        <taxon>Ecdysozoa</taxon>
        <taxon>Arthropoda</taxon>
        <taxon>Hexapoda</taxon>
        <taxon>Insecta</taxon>
        <taxon>Pterygota</taxon>
        <taxon>Neoptera</taxon>
        <taxon>Endopterygota</taxon>
        <taxon>Coleoptera</taxon>
        <taxon>Polyphaga</taxon>
        <taxon>Cucujiformia</taxon>
        <taxon>Tenebrionidae</taxon>
        <taxon>Tenebrio</taxon>
    </lineage>
</organism>
<dbReference type="Pfam" id="PF01912">
    <property type="entry name" value="eIF-6"/>
    <property type="match status" value="1"/>
</dbReference>
<comment type="function">
    <text evidence="3">Binds to the 60S ribosomal subunit and prevents its association with the 40S ribosomal subunit to form the 80S initiation complex in the cytoplasm. May also be involved in ribosome biogenesis.</text>
</comment>
<feature type="chain" id="PRO_5035391879" description="Eukaryotic translation initiation factor 6" evidence="4">
    <location>
        <begin position="20"/>
        <end position="344"/>
    </location>
</feature>
<keyword evidence="2 3" id="KW-0648">Protein biosynthesis</keyword>
<dbReference type="PANTHER" id="PTHR10784">
    <property type="entry name" value="TRANSLATION INITIATION FACTOR 6"/>
    <property type="match status" value="1"/>
</dbReference>
<dbReference type="GO" id="GO:0043023">
    <property type="term" value="F:ribosomal large subunit binding"/>
    <property type="evidence" value="ECO:0007669"/>
    <property type="project" value="UniProtKB-UniRule"/>
</dbReference>
<keyword evidence="7" id="KW-1185">Reference proteome</keyword>
<keyword evidence="3" id="KW-0539">Nucleus</keyword>
<dbReference type="GO" id="GO:0042273">
    <property type="term" value="P:ribosomal large subunit biogenesis"/>
    <property type="evidence" value="ECO:0007669"/>
    <property type="project" value="UniProtKB-UniRule"/>
</dbReference>
<feature type="signal peptide" evidence="4">
    <location>
        <begin position="1"/>
        <end position="19"/>
    </location>
</feature>
<dbReference type="SMART" id="SM00654">
    <property type="entry name" value="eIF6"/>
    <property type="match status" value="1"/>
</dbReference>
<dbReference type="GO" id="GO:0042256">
    <property type="term" value="P:cytosolic ribosome assembly"/>
    <property type="evidence" value="ECO:0007669"/>
    <property type="project" value="UniProtKB-UniRule"/>
</dbReference>
<evidence type="ECO:0000313" key="7">
    <source>
        <dbReference type="Proteomes" id="UP000719412"/>
    </source>
</evidence>
<dbReference type="CDD" id="cd00527">
    <property type="entry name" value="IF6"/>
    <property type="match status" value="1"/>
</dbReference>
<gene>
    <name evidence="3" type="primary">EIF6</name>
    <name evidence="6" type="ORF">GEV33_015065</name>
    <name evidence="5" type="ORF">GEV33_015070</name>
</gene>
<reference evidence="5" key="1">
    <citation type="journal article" date="2020" name="J Insects Food Feed">
        <title>The yellow mealworm (Tenebrio molitor) genome: a resource for the emerging insects as food and feed industry.</title>
        <authorList>
            <person name="Eriksson T."/>
            <person name="Andere A."/>
            <person name="Kelstrup H."/>
            <person name="Emery V."/>
            <person name="Picard C."/>
        </authorList>
    </citation>
    <scope>NUCLEOTIDE SEQUENCE</scope>
    <source>
        <strain evidence="5">Stoneville</strain>
        <tissue evidence="5">Whole head</tissue>
    </source>
</reference>
<dbReference type="GO" id="GO:0005730">
    <property type="term" value="C:nucleolus"/>
    <property type="evidence" value="ECO:0007669"/>
    <property type="project" value="UniProtKB-SubCell"/>
</dbReference>
<keyword evidence="4" id="KW-0732">Signal</keyword>
<dbReference type="EMBL" id="JABDTM020029793">
    <property type="protein sequence ID" value="KAH0807725.1"/>
    <property type="molecule type" value="Genomic_DNA"/>
</dbReference>
<comment type="caution">
    <text evidence="5">The sequence shown here is derived from an EMBL/GenBank/DDBJ whole genome shotgun (WGS) entry which is preliminary data.</text>
</comment>
<dbReference type="EMBL" id="JABDTM020029795">
    <property type="protein sequence ID" value="KAH0807722.1"/>
    <property type="molecule type" value="Genomic_DNA"/>
</dbReference>
<evidence type="ECO:0000313" key="5">
    <source>
        <dbReference type="EMBL" id="KAH0807722.1"/>
    </source>
</evidence>
<keyword evidence="3" id="KW-0690">Ribosome biogenesis</keyword>
<keyword evidence="3" id="KW-0963">Cytoplasm</keyword>
<protein>
    <recommendedName>
        <fullName evidence="3">Eukaryotic translation initiation factor 6</fullName>
        <shortName evidence="3">eIF-6</shortName>
    </recommendedName>
</protein>
<proteinExistence type="inferred from homology"/>
<dbReference type="Proteomes" id="UP000719412">
    <property type="component" value="Unassembled WGS sequence"/>
</dbReference>
<comment type="subunit">
    <text evidence="3">Monomer. Associates with the 60S ribosomal subunit.</text>
</comment>
<dbReference type="HAMAP" id="MF_00032">
    <property type="entry name" value="eIF_6"/>
    <property type="match status" value="1"/>
</dbReference>
<reference evidence="5" key="2">
    <citation type="submission" date="2021-08" db="EMBL/GenBank/DDBJ databases">
        <authorList>
            <person name="Eriksson T."/>
        </authorList>
    </citation>
    <scope>NUCLEOTIDE SEQUENCE</scope>
    <source>
        <strain evidence="5">Stoneville</strain>
        <tissue evidence="5">Whole head</tissue>
    </source>
</reference>
<dbReference type="AlphaFoldDB" id="A0A8J6H5N5"/>
<sequence>MKSSLILVVFATLCGIGFSLECYTCSVAETDPDFDKTCIDHPEELLATDCNKNYCTIIRQEYKDEENIVASMYRGCEDYPMYINKTFEDETYRFYYFSCQEPLCNGGSGKSPKTALRMRFANSDDIGVFMKVTNSYALLGGEEHSEHVCSLIRGDLSEIPVINTSLEGCRVIGRMCVGNKNGLLLPEATYDTELQHIRNELPDSVKVETIQDRLSALGNVIVCNDHVAIVHPDLDKESEEIIADTLQVEVFRHMIANNPLVGSYCVLSNQGGLVCADINNSELENLSSLLQVPLVVSWHHKQGNKTVASGLVVSDHIAYAGMKTTSSEFTAIDTAFGLIPPRHY</sequence>
<comment type="similarity">
    <text evidence="3">Belongs to the eIF-6 family.</text>
</comment>
<dbReference type="NCBIfam" id="TIGR00323">
    <property type="entry name" value="eIF-6"/>
    <property type="match status" value="1"/>
</dbReference>